<comment type="caution">
    <text evidence="1">The sequence shown here is derived from an EMBL/GenBank/DDBJ whole genome shotgun (WGS) entry which is preliminary data.</text>
</comment>
<keyword evidence="2" id="KW-1185">Reference proteome</keyword>
<reference evidence="1 2" key="1">
    <citation type="submission" date="2019-03" db="EMBL/GenBank/DDBJ databases">
        <title>Rhizobium sp. nov., an bacterium isolated from biocrust in Mu Us Desert.</title>
        <authorList>
            <person name="Lixiong L."/>
        </authorList>
    </citation>
    <scope>NUCLEOTIDE SEQUENCE [LARGE SCALE GENOMIC DNA]</scope>
    <source>
        <strain evidence="1 2">SPY-1</strain>
    </source>
</reference>
<proteinExistence type="predicted"/>
<organism evidence="1 2">
    <name type="scientific">Rhizobium deserti</name>
    <dbReference type="NCBI Taxonomy" id="2547961"/>
    <lineage>
        <taxon>Bacteria</taxon>
        <taxon>Pseudomonadati</taxon>
        <taxon>Pseudomonadota</taxon>
        <taxon>Alphaproteobacteria</taxon>
        <taxon>Hyphomicrobiales</taxon>
        <taxon>Rhizobiaceae</taxon>
        <taxon>Rhizobium/Agrobacterium group</taxon>
        <taxon>Rhizobium</taxon>
    </lineage>
</organism>
<dbReference type="EMBL" id="SMTL01000003">
    <property type="protein sequence ID" value="TDK35575.1"/>
    <property type="molecule type" value="Genomic_DNA"/>
</dbReference>
<evidence type="ECO:0000313" key="1">
    <source>
        <dbReference type="EMBL" id="TDK35575.1"/>
    </source>
</evidence>
<dbReference type="OrthoDB" id="10015971at2"/>
<evidence type="ECO:0000313" key="2">
    <source>
        <dbReference type="Proteomes" id="UP000295238"/>
    </source>
</evidence>
<name>A0A4R5UHX7_9HYPH</name>
<protein>
    <submittedName>
        <fullName evidence="1">Uncharacterized protein</fullName>
    </submittedName>
</protein>
<gene>
    <name evidence="1" type="ORF">E2F50_15225</name>
</gene>
<dbReference type="Proteomes" id="UP000295238">
    <property type="component" value="Unassembled WGS sequence"/>
</dbReference>
<accession>A0A4R5UHX7</accession>
<sequence length="84" mass="9028">MAYQGASLRRGKRYWLGAVAGGEGVVTAGGGELDGAGIWLDPEPAGWLGPRIRKAATRIRMMTTKAPMKPFFFIVHASVILIDL</sequence>
<dbReference type="AlphaFoldDB" id="A0A4R5UHX7"/>
<dbReference type="RefSeq" id="WP_133316996.1">
    <property type="nucleotide sequence ID" value="NZ_SMTL01000003.1"/>
</dbReference>